<feature type="region of interest" description="Disordered" evidence="5">
    <location>
        <begin position="482"/>
        <end position="512"/>
    </location>
</feature>
<dbReference type="InterPro" id="IPR038770">
    <property type="entry name" value="Na+/solute_symporter_sf"/>
</dbReference>
<feature type="transmembrane region" description="Helical" evidence="6">
    <location>
        <begin position="73"/>
        <end position="92"/>
    </location>
</feature>
<feature type="transmembrane region" description="Helical" evidence="6">
    <location>
        <begin position="14"/>
        <end position="35"/>
    </location>
</feature>
<dbReference type="PANTHER" id="PTHR43021:SF2">
    <property type="entry name" value="CATION_H+ EXCHANGER DOMAIN-CONTAINING PROTEIN"/>
    <property type="match status" value="1"/>
</dbReference>
<dbReference type="GO" id="GO:1902600">
    <property type="term" value="P:proton transmembrane transport"/>
    <property type="evidence" value="ECO:0007669"/>
    <property type="project" value="InterPro"/>
</dbReference>
<keyword evidence="3 6" id="KW-1133">Transmembrane helix</keyword>
<feature type="transmembrane region" description="Helical" evidence="6">
    <location>
        <begin position="143"/>
        <end position="164"/>
    </location>
</feature>
<sequence length="512" mass="54175">MADAGVSSALSSPVFQHFLVAISVAVILAPFSYYMGMGARILKLPQITGYLVSGIVCGPYLLGILSTESVVDLNIIEGACLSIIGLAAGAELHLSELSRSKKQVLGITFGISIATWVLCYGALEYTSGLLPKLGELDESHIVAVASLGATLMMARSPASAIAVLKEMDGKGPFSSLVMAVVVVKDVVVIIAYAINVELIRGSIVPSASAGSTPLLGMMLPVLSVMLSIAVGLCGGLLLSMLLRPHSLLGAVLPSMSPATTFKVKQLVILLVSTVIFNMAHYFEAEPLLACVTMGLFMVNRRPHLPARWVIRHDRADKEKEELHMMVSQIMSLTNVAFFGLAGASLKVGALKDMFGAALLVFAVRLVAIFVGSWLGCYTTSTSSEYRRLFWMSMITQAGVAMGLARLAGTRFPDWGPHFQTYMMAIILLNLLVGPPLFRHALVRVGEAKALLLPIKGSGGGAVAQQLQLGSILIKENGGGGTSLDGGLTHQHGHGHGLGDEDSPTKPDRDLDQ</sequence>
<feature type="compositionally biased region" description="Basic and acidic residues" evidence="5">
    <location>
        <begin position="496"/>
        <end position="512"/>
    </location>
</feature>
<evidence type="ECO:0000256" key="6">
    <source>
        <dbReference type="SAM" id="Phobius"/>
    </source>
</evidence>
<dbReference type="Pfam" id="PF00999">
    <property type="entry name" value="Na_H_Exchanger"/>
    <property type="match status" value="1"/>
</dbReference>
<dbReference type="Gene3D" id="1.20.1530.20">
    <property type="match status" value="1"/>
</dbReference>
<feature type="transmembrane region" description="Helical" evidence="6">
    <location>
        <begin position="388"/>
        <end position="406"/>
    </location>
</feature>
<feature type="transmembrane region" description="Helical" evidence="6">
    <location>
        <begin position="47"/>
        <end position="67"/>
    </location>
</feature>
<dbReference type="GO" id="GO:0015297">
    <property type="term" value="F:antiporter activity"/>
    <property type="evidence" value="ECO:0007669"/>
    <property type="project" value="InterPro"/>
</dbReference>
<dbReference type="AlphaFoldDB" id="D8TIK2"/>
<dbReference type="RefSeq" id="XP_002946264.1">
    <property type="nucleotide sequence ID" value="XM_002946218.1"/>
</dbReference>
<feature type="domain" description="Cation/H+ exchanger transmembrane" evidence="7">
    <location>
        <begin position="32"/>
        <end position="413"/>
    </location>
</feature>
<evidence type="ECO:0000313" key="9">
    <source>
        <dbReference type="Proteomes" id="UP000001058"/>
    </source>
</evidence>
<feature type="transmembrane region" description="Helical" evidence="6">
    <location>
        <begin position="104"/>
        <end position="123"/>
    </location>
</feature>
<feature type="transmembrane region" description="Helical" evidence="6">
    <location>
        <begin position="418"/>
        <end position="437"/>
    </location>
</feature>
<evidence type="ECO:0000256" key="5">
    <source>
        <dbReference type="SAM" id="MobiDB-lite"/>
    </source>
</evidence>
<keyword evidence="2 6" id="KW-0812">Transmembrane</keyword>
<dbReference type="PANTHER" id="PTHR43021">
    <property type="entry name" value="NA(+)/H(+) ANTIPORTER-RELATED"/>
    <property type="match status" value="1"/>
</dbReference>
<dbReference type="KEGG" id="vcn:VOLCADRAFT_115831"/>
<evidence type="ECO:0000256" key="2">
    <source>
        <dbReference type="ARBA" id="ARBA00022692"/>
    </source>
</evidence>
<comment type="subcellular location">
    <subcellularLocation>
        <location evidence="1">Membrane</location>
        <topology evidence="1">Multi-pass membrane protein</topology>
    </subcellularLocation>
</comment>
<dbReference type="STRING" id="3068.D8TIK2"/>
<keyword evidence="4 6" id="KW-0472">Membrane</keyword>
<name>D8TIK2_VOLCA</name>
<feature type="transmembrane region" description="Helical" evidence="6">
    <location>
        <begin position="176"/>
        <end position="194"/>
    </location>
</feature>
<proteinExistence type="predicted"/>
<dbReference type="InParanoid" id="D8TIK2"/>
<keyword evidence="9" id="KW-1185">Reference proteome</keyword>
<reference evidence="8 9" key="1">
    <citation type="journal article" date="2010" name="Science">
        <title>Genomic analysis of organismal complexity in the multicellular green alga Volvox carteri.</title>
        <authorList>
            <person name="Prochnik S.E."/>
            <person name="Umen J."/>
            <person name="Nedelcu A.M."/>
            <person name="Hallmann A."/>
            <person name="Miller S.M."/>
            <person name="Nishii I."/>
            <person name="Ferris P."/>
            <person name="Kuo A."/>
            <person name="Mitros T."/>
            <person name="Fritz-Laylin L.K."/>
            <person name="Hellsten U."/>
            <person name="Chapman J."/>
            <person name="Simakov O."/>
            <person name="Rensing S.A."/>
            <person name="Terry A."/>
            <person name="Pangilinan J."/>
            <person name="Kapitonov V."/>
            <person name="Jurka J."/>
            <person name="Salamov A."/>
            <person name="Shapiro H."/>
            <person name="Schmutz J."/>
            <person name="Grimwood J."/>
            <person name="Lindquist E."/>
            <person name="Lucas S."/>
            <person name="Grigoriev I.V."/>
            <person name="Schmitt R."/>
            <person name="Kirk D."/>
            <person name="Rokhsar D.S."/>
        </authorList>
    </citation>
    <scope>NUCLEOTIDE SEQUENCE [LARGE SCALE GENOMIC DNA]</scope>
    <source>
        <strain evidence="9">f. Nagariensis / Eve</strain>
    </source>
</reference>
<feature type="transmembrane region" description="Helical" evidence="6">
    <location>
        <begin position="214"/>
        <end position="242"/>
    </location>
</feature>
<evidence type="ECO:0000256" key="4">
    <source>
        <dbReference type="ARBA" id="ARBA00023136"/>
    </source>
</evidence>
<dbReference type="InterPro" id="IPR006153">
    <property type="entry name" value="Cation/H_exchanger_TM"/>
</dbReference>
<organism evidence="9">
    <name type="scientific">Volvox carteri f. nagariensis</name>
    <dbReference type="NCBI Taxonomy" id="3068"/>
    <lineage>
        <taxon>Eukaryota</taxon>
        <taxon>Viridiplantae</taxon>
        <taxon>Chlorophyta</taxon>
        <taxon>core chlorophytes</taxon>
        <taxon>Chlorophyceae</taxon>
        <taxon>CS clade</taxon>
        <taxon>Chlamydomonadales</taxon>
        <taxon>Volvocaceae</taxon>
        <taxon>Volvox</taxon>
    </lineage>
</organism>
<dbReference type="GeneID" id="9621422"/>
<evidence type="ECO:0000256" key="1">
    <source>
        <dbReference type="ARBA" id="ARBA00004141"/>
    </source>
</evidence>
<evidence type="ECO:0000313" key="8">
    <source>
        <dbReference type="EMBL" id="EFJ53259.1"/>
    </source>
</evidence>
<feature type="transmembrane region" description="Helical" evidence="6">
    <location>
        <begin position="353"/>
        <end position="376"/>
    </location>
</feature>
<dbReference type="Proteomes" id="UP000001058">
    <property type="component" value="Unassembled WGS sequence"/>
</dbReference>
<accession>D8TIK2</accession>
<gene>
    <name evidence="8" type="ORF">VOLCADRAFT_115831</name>
</gene>
<dbReference type="EMBL" id="GL378323">
    <property type="protein sequence ID" value="EFJ53259.1"/>
    <property type="molecule type" value="Genomic_DNA"/>
</dbReference>
<dbReference type="GO" id="GO:0016020">
    <property type="term" value="C:membrane"/>
    <property type="evidence" value="ECO:0007669"/>
    <property type="project" value="UniProtKB-SubCell"/>
</dbReference>
<feature type="transmembrane region" description="Helical" evidence="6">
    <location>
        <begin position="322"/>
        <end position="341"/>
    </location>
</feature>
<protein>
    <recommendedName>
        <fullName evidence="7">Cation/H+ exchanger transmembrane domain-containing protein</fullName>
    </recommendedName>
</protein>
<evidence type="ECO:0000259" key="7">
    <source>
        <dbReference type="Pfam" id="PF00999"/>
    </source>
</evidence>
<dbReference type="eggNOG" id="ENOG502QRM4">
    <property type="taxonomic scope" value="Eukaryota"/>
</dbReference>
<dbReference type="OrthoDB" id="119067at2759"/>
<evidence type="ECO:0000256" key="3">
    <source>
        <dbReference type="ARBA" id="ARBA00022989"/>
    </source>
</evidence>